<feature type="disulfide bond" evidence="2">
    <location>
        <begin position="148"/>
        <end position="156"/>
    </location>
</feature>
<evidence type="ECO:0000256" key="2">
    <source>
        <dbReference type="PIRSR" id="PIRSR637460-2"/>
    </source>
</evidence>
<sequence length="307" mass="31429">MRMSLGTGGVGPRAAAFVMALAAACSTVLAVPSASAAPIGRTLVVLGDSFTATSPFVGGDPDGCTRPPTAWPARLAAASGLLGTPGYEDVSCSGGSIDTGGGWTLVHQARKAAADGAFGDSTRAVLIQIGWNDTWGASPGRAFPSIDCLMDVIRGCGFDAISQGRLPDFLAVTPLAFADRTREVVNYIKYYAPKSRIVFVGYPEVFPPGQSTACLSLPAGGQVVQPRAEGYIAFLDHLDAAQRGAAGVLGVEFFDARSVTARHGSCAADSWIGGFTEPNSLFVGAPIHPSVAGNEVLAAALRAQLGL</sequence>
<dbReference type="Pfam" id="PF13472">
    <property type="entry name" value="Lipase_GDSL_2"/>
    <property type="match status" value="1"/>
</dbReference>
<feature type="signal peptide" evidence="3">
    <location>
        <begin position="1"/>
        <end position="30"/>
    </location>
</feature>
<evidence type="ECO:0000259" key="4">
    <source>
        <dbReference type="Pfam" id="PF13472"/>
    </source>
</evidence>
<organism evidence="5 6">
    <name type="scientific">Antrihabitans stalactiti</name>
    <dbReference type="NCBI Taxonomy" id="2584121"/>
    <lineage>
        <taxon>Bacteria</taxon>
        <taxon>Bacillati</taxon>
        <taxon>Actinomycetota</taxon>
        <taxon>Actinomycetes</taxon>
        <taxon>Mycobacteriales</taxon>
        <taxon>Nocardiaceae</taxon>
        <taxon>Antrihabitans</taxon>
    </lineage>
</organism>
<dbReference type="CDD" id="cd01823">
    <property type="entry name" value="SEST_like"/>
    <property type="match status" value="1"/>
</dbReference>
<evidence type="ECO:0000313" key="6">
    <source>
        <dbReference type="Proteomes" id="UP000535543"/>
    </source>
</evidence>
<dbReference type="SUPFAM" id="SSF52266">
    <property type="entry name" value="SGNH hydrolase"/>
    <property type="match status" value="1"/>
</dbReference>
<evidence type="ECO:0000313" key="5">
    <source>
        <dbReference type="EMBL" id="NMN95070.1"/>
    </source>
</evidence>
<dbReference type="EMBL" id="VCQU01000002">
    <property type="protein sequence ID" value="NMN95070.1"/>
    <property type="molecule type" value="Genomic_DNA"/>
</dbReference>
<feature type="disulfide bond" evidence="2">
    <location>
        <begin position="64"/>
        <end position="92"/>
    </location>
</feature>
<proteinExistence type="predicted"/>
<keyword evidence="6" id="KW-1185">Reference proteome</keyword>
<accession>A0A848KFT1</accession>
<comment type="caution">
    <text evidence="5">The sequence shown here is derived from an EMBL/GenBank/DDBJ whole genome shotgun (WGS) entry which is preliminary data.</text>
</comment>
<reference evidence="5 6" key="2">
    <citation type="submission" date="2020-06" db="EMBL/GenBank/DDBJ databases">
        <title>Antribacter stalactiti gen. nov., sp. nov., a new member of the family Nacardiaceae isolated from a cave.</title>
        <authorList>
            <person name="Kim I.S."/>
        </authorList>
    </citation>
    <scope>NUCLEOTIDE SEQUENCE [LARGE SCALE GENOMIC DNA]</scope>
    <source>
        <strain evidence="5 6">YC2-7</strain>
    </source>
</reference>
<reference evidence="5 6" key="1">
    <citation type="submission" date="2019-05" db="EMBL/GenBank/DDBJ databases">
        <authorList>
            <person name="Lee S.D."/>
        </authorList>
    </citation>
    <scope>NUCLEOTIDE SEQUENCE [LARGE SCALE GENOMIC DNA]</scope>
    <source>
        <strain evidence="5 6">YC2-7</strain>
    </source>
</reference>
<dbReference type="InterPro" id="IPR037460">
    <property type="entry name" value="SEST-like"/>
</dbReference>
<evidence type="ECO:0000256" key="1">
    <source>
        <dbReference type="PIRSR" id="PIRSR637460-1"/>
    </source>
</evidence>
<feature type="active site" description="Nucleophile" evidence="1">
    <location>
        <position position="49"/>
    </location>
</feature>
<dbReference type="GO" id="GO:0016788">
    <property type="term" value="F:hydrolase activity, acting on ester bonds"/>
    <property type="evidence" value="ECO:0007669"/>
    <property type="project" value="InterPro"/>
</dbReference>
<keyword evidence="3" id="KW-0732">Signal</keyword>
<dbReference type="AlphaFoldDB" id="A0A848KFT1"/>
<keyword evidence="2" id="KW-1015">Disulfide bond</keyword>
<feature type="active site" evidence="1">
    <location>
        <position position="288"/>
    </location>
</feature>
<gene>
    <name evidence="5" type="ORF">FGL95_08485</name>
</gene>
<dbReference type="Gene3D" id="3.40.50.1110">
    <property type="entry name" value="SGNH hydrolase"/>
    <property type="match status" value="1"/>
</dbReference>
<dbReference type="Proteomes" id="UP000535543">
    <property type="component" value="Unassembled WGS sequence"/>
</dbReference>
<dbReference type="PROSITE" id="PS51257">
    <property type="entry name" value="PROKAR_LIPOPROTEIN"/>
    <property type="match status" value="1"/>
</dbReference>
<dbReference type="InterPro" id="IPR036514">
    <property type="entry name" value="SGNH_hydro_sf"/>
</dbReference>
<keyword evidence="5" id="KW-0378">Hydrolase</keyword>
<dbReference type="InterPro" id="IPR013830">
    <property type="entry name" value="SGNH_hydro"/>
</dbReference>
<feature type="chain" id="PRO_5039402390" evidence="3">
    <location>
        <begin position="31"/>
        <end position="307"/>
    </location>
</feature>
<protein>
    <submittedName>
        <fullName evidence="5">SGNH/GDSL hydrolase family protein</fullName>
    </submittedName>
</protein>
<feature type="domain" description="SGNH hydrolase-type esterase" evidence="4">
    <location>
        <begin position="45"/>
        <end position="295"/>
    </location>
</feature>
<evidence type="ECO:0000256" key="3">
    <source>
        <dbReference type="SAM" id="SignalP"/>
    </source>
</evidence>
<name>A0A848KFT1_9NOCA</name>